<organism evidence="1 2">
    <name type="scientific">Oxalobacter aliiformigenes</name>
    <dbReference type="NCBI Taxonomy" id="2946593"/>
    <lineage>
        <taxon>Bacteria</taxon>
        <taxon>Pseudomonadati</taxon>
        <taxon>Pseudomonadota</taxon>
        <taxon>Betaproteobacteria</taxon>
        <taxon>Burkholderiales</taxon>
        <taxon>Oxalobacteraceae</taxon>
        <taxon>Oxalobacter</taxon>
    </lineage>
</organism>
<accession>A0ABY7JJ41</accession>
<evidence type="ECO:0000313" key="1">
    <source>
        <dbReference type="EMBL" id="WAV97627.1"/>
    </source>
</evidence>
<dbReference type="SUPFAM" id="SSF81901">
    <property type="entry name" value="HCP-like"/>
    <property type="match status" value="1"/>
</dbReference>
<dbReference type="EMBL" id="CP098248">
    <property type="protein sequence ID" value="WAV97627.1"/>
    <property type="molecule type" value="Genomic_DNA"/>
</dbReference>
<dbReference type="InterPro" id="IPR011990">
    <property type="entry name" value="TPR-like_helical_dom_sf"/>
</dbReference>
<keyword evidence="2" id="KW-1185">Reference proteome</keyword>
<reference evidence="1" key="1">
    <citation type="journal article" date="2022" name="Front. Microbiol.">
        <title>New perspectives on an old grouping: The genomic and phenotypic variability of Oxalobacter formigenes and the implications for calcium oxalate stone prevention.</title>
        <authorList>
            <person name="Chmiel J.A."/>
            <person name="Carr C."/>
            <person name="Stuivenberg G.A."/>
            <person name="Venema R."/>
            <person name="Chanyi R.M."/>
            <person name="Al K.F."/>
            <person name="Giguere D."/>
            <person name="Say H."/>
            <person name="Akouris P.P."/>
            <person name="Dominguez Romero S.A."/>
            <person name="Kwong A."/>
            <person name="Tai V."/>
            <person name="Koval S.F."/>
            <person name="Razvi H."/>
            <person name="Bjazevic J."/>
            <person name="Burton J.P."/>
        </authorList>
    </citation>
    <scope>NUCLEOTIDE SEQUENCE</scope>
    <source>
        <strain evidence="1">HOxNP-1</strain>
    </source>
</reference>
<sequence length="170" mass="20123">MVNSRMPYENDMNLYEKQELFYKIGNLYLNGEDVSQNKKEAVLWWKKASAYGNPYAEWMIAIVEGKDKPLFGCEIRDLEKLSDDSNNELVLIAVEDELKRRAEKKMKKCGKVKRRNIAAMEMVHDRLETCRCRKDISKGFPYEKKLNVVNTNYIHRFYEKNTQNRCPVLN</sequence>
<name>A0ABY7JJ41_9BURK</name>
<protein>
    <recommendedName>
        <fullName evidence="3">Sel1 repeat family protein</fullName>
    </recommendedName>
</protein>
<dbReference type="Gene3D" id="1.25.40.10">
    <property type="entry name" value="Tetratricopeptide repeat domain"/>
    <property type="match status" value="1"/>
</dbReference>
<proteinExistence type="predicted"/>
<evidence type="ECO:0008006" key="3">
    <source>
        <dbReference type="Google" id="ProtNLM"/>
    </source>
</evidence>
<evidence type="ECO:0000313" key="2">
    <source>
        <dbReference type="Proteomes" id="UP001164794"/>
    </source>
</evidence>
<dbReference type="Proteomes" id="UP001164794">
    <property type="component" value="Chromosome"/>
</dbReference>
<gene>
    <name evidence="1" type="ORF">NB645_02475</name>
</gene>
<dbReference type="RefSeq" id="WP_269265119.1">
    <property type="nucleotide sequence ID" value="NZ_CP098248.1"/>
</dbReference>